<feature type="transmembrane region" description="Helical" evidence="2">
    <location>
        <begin position="423"/>
        <end position="449"/>
    </location>
</feature>
<feature type="transmembrane region" description="Helical" evidence="2">
    <location>
        <begin position="363"/>
        <end position="386"/>
    </location>
</feature>
<dbReference type="KEGG" id="mxe:MYXE_41730"/>
<feature type="transmembrane region" description="Helical" evidence="2">
    <location>
        <begin position="329"/>
        <end position="351"/>
    </location>
</feature>
<sequence>MSESHGDTPTGRFSARPRIARAQTPYPSQQPHHPSGQFDATQPISTQTVPPPGPRSVVTRESARRWNIGRDVAAAVLLVVAPLFPWNLYFGGGIPGGRGSVFALLIAATVLSLGSIAATYAGPRKLFSPRFDPALIGRLRAGLNAPYGLLVFGVVVFDAVQTVRYGGSANVPGGVGPGAWLGIAGSLLSAQPVITGTAADDGRFRSWLQCARAVGYASIILAALSFSFNLFWRVKSALPGSTGSGFGKQNVAIIATALIYGVVALVAVVVASRWILRRSRVSRLAIVALGASTLVAGLIVWILPIGREIDGFHGIAQNTSTAGVGFEGYLAWAAAAAIVAPLILVTTMTAQQADIWRAAARKGLLLIAVWSVGSVVMRVTDLVVSVTLKLPYSPYDSAAMAAFDLVAAVLAIWLYINLLNRALPAAVITSACAVLLVLNIARIVVGIAFAPRFAGPSPASNPVYGNNLAQQITSTFDVVLCGLAICILVIAILTGRTLPTAKAGNLIRTAGQSSDPETTRLAAEEPQTTRLAAGGVQPPSSPRIHRPPDDTTRHAGTAKPKIYRTQGDSPEGGRHQG</sequence>
<protein>
    <recommendedName>
        <fullName evidence="3">DUF7937 domain-containing protein</fullName>
    </recommendedName>
</protein>
<name>A0AAD1M2M6_MYCXE</name>
<dbReference type="Pfam" id="PF25592">
    <property type="entry name" value="DUF7937"/>
    <property type="match status" value="1"/>
</dbReference>
<keyword evidence="2" id="KW-1133">Transmembrane helix</keyword>
<proteinExistence type="predicted"/>
<feature type="transmembrane region" description="Helical" evidence="2">
    <location>
        <begin position="72"/>
        <end position="89"/>
    </location>
</feature>
<feature type="transmembrane region" description="Helical" evidence="2">
    <location>
        <begin position="101"/>
        <end position="121"/>
    </location>
</feature>
<feature type="domain" description="DUF7937" evidence="3">
    <location>
        <begin position="68"/>
        <end position="495"/>
    </location>
</feature>
<evidence type="ECO:0000256" key="1">
    <source>
        <dbReference type="SAM" id="MobiDB-lite"/>
    </source>
</evidence>
<feature type="compositionally biased region" description="Polar residues" evidence="1">
    <location>
        <begin position="25"/>
        <end position="48"/>
    </location>
</feature>
<evidence type="ECO:0000259" key="3">
    <source>
        <dbReference type="Pfam" id="PF25592"/>
    </source>
</evidence>
<feature type="transmembrane region" description="Helical" evidence="2">
    <location>
        <begin position="469"/>
        <end position="493"/>
    </location>
</feature>
<accession>A0AAD1M2M6</accession>
<keyword evidence="2" id="KW-0472">Membrane</keyword>
<feature type="transmembrane region" description="Helical" evidence="2">
    <location>
        <begin position="398"/>
        <end position="416"/>
    </location>
</feature>
<dbReference type="Proteomes" id="UP000464624">
    <property type="component" value="Chromosome"/>
</dbReference>
<feature type="transmembrane region" description="Helical" evidence="2">
    <location>
        <begin position="284"/>
        <end position="303"/>
    </location>
</feature>
<reference evidence="4 5" key="1">
    <citation type="submission" date="2019-12" db="EMBL/GenBank/DDBJ databases">
        <title>Complete genome sequence of Mycolicibacterium xenopi str. JCM15661T.</title>
        <authorList>
            <person name="Yoshida M."/>
            <person name="Fukano H."/>
            <person name="Asakura T."/>
            <person name="Hoshino Y."/>
        </authorList>
    </citation>
    <scope>NUCLEOTIDE SEQUENCE [LARGE SCALE GENOMIC DNA]</scope>
    <source>
        <strain evidence="4 5">JCM 15661T</strain>
    </source>
</reference>
<keyword evidence="2" id="KW-0812">Transmembrane</keyword>
<evidence type="ECO:0000313" key="4">
    <source>
        <dbReference type="EMBL" id="BBU24383.1"/>
    </source>
</evidence>
<feature type="region of interest" description="Disordered" evidence="1">
    <location>
        <begin position="1"/>
        <end position="60"/>
    </location>
</feature>
<feature type="transmembrane region" description="Helical" evidence="2">
    <location>
        <begin position="252"/>
        <end position="272"/>
    </location>
</feature>
<feature type="region of interest" description="Disordered" evidence="1">
    <location>
        <begin position="509"/>
        <end position="577"/>
    </location>
</feature>
<dbReference type="InterPro" id="IPR057697">
    <property type="entry name" value="DUF7937"/>
</dbReference>
<feature type="transmembrane region" description="Helical" evidence="2">
    <location>
        <begin position="213"/>
        <end position="232"/>
    </location>
</feature>
<dbReference type="EMBL" id="AP022314">
    <property type="protein sequence ID" value="BBU24383.1"/>
    <property type="molecule type" value="Genomic_DNA"/>
</dbReference>
<organism evidence="4 5">
    <name type="scientific">Mycobacterium xenopi</name>
    <dbReference type="NCBI Taxonomy" id="1789"/>
    <lineage>
        <taxon>Bacteria</taxon>
        <taxon>Bacillati</taxon>
        <taxon>Actinomycetota</taxon>
        <taxon>Actinomycetes</taxon>
        <taxon>Mycobacteriales</taxon>
        <taxon>Mycobacteriaceae</taxon>
        <taxon>Mycobacterium</taxon>
    </lineage>
</organism>
<evidence type="ECO:0000313" key="5">
    <source>
        <dbReference type="Proteomes" id="UP000464624"/>
    </source>
</evidence>
<dbReference type="AlphaFoldDB" id="A0AAD1M2M6"/>
<evidence type="ECO:0000256" key="2">
    <source>
        <dbReference type="SAM" id="Phobius"/>
    </source>
</evidence>
<gene>
    <name evidence="4" type="ORF">MYXE_41730</name>
</gene>